<feature type="non-terminal residue" evidence="2">
    <location>
        <position position="1"/>
    </location>
</feature>
<dbReference type="Proteomes" id="UP000789405">
    <property type="component" value="Unassembled WGS sequence"/>
</dbReference>
<protein>
    <submittedName>
        <fullName evidence="2">28337_t:CDS:1</fullName>
    </submittedName>
</protein>
<proteinExistence type="predicted"/>
<evidence type="ECO:0000313" key="2">
    <source>
        <dbReference type="EMBL" id="CAG8793055.1"/>
    </source>
</evidence>
<evidence type="ECO:0000256" key="1">
    <source>
        <dbReference type="SAM" id="MobiDB-lite"/>
    </source>
</evidence>
<feature type="compositionally biased region" description="Basic and acidic residues" evidence="1">
    <location>
        <begin position="65"/>
        <end position="79"/>
    </location>
</feature>
<comment type="caution">
    <text evidence="2">The sequence shown here is derived from an EMBL/GenBank/DDBJ whole genome shotgun (WGS) entry which is preliminary data.</text>
</comment>
<feature type="region of interest" description="Disordered" evidence="1">
    <location>
        <begin position="36"/>
        <end position="79"/>
    </location>
</feature>
<sequence length="79" mass="9352">ICYRFILDKQENKEESDTITDDVKYDIKNPVISKQRGRLLGRAKSSTEIEDQHPKKKQHLQASEITKRHEVQEKDTRKT</sequence>
<dbReference type="OrthoDB" id="2395847at2759"/>
<dbReference type="AlphaFoldDB" id="A0A9N9JTL1"/>
<keyword evidence="3" id="KW-1185">Reference proteome</keyword>
<gene>
    <name evidence="2" type="ORF">DERYTH_LOCUS21812</name>
</gene>
<name>A0A9N9JTL1_9GLOM</name>
<evidence type="ECO:0000313" key="3">
    <source>
        <dbReference type="Proteomes" id="UP000789405"/>
    </source>
</evidence>
<dbReference type="EMBL" id="CAJVPY010028687">
    <property type="protein sequence ID" value="CAG8793055.1"/>
    <property type="molecule type" value="Genomic_DNA"/>
</dbReference>
<feature type="non-terminal residue" evidence="2">
    <location>
        <position position="79"/>
    </location>
</feature>
<reference evidence="2" key="1">
    <citation type="submission" date="2021-06" db="EMBL/GenBank/DDBJ databases">
        <authorList>
            <person name="Kallberg Y."/>
            <person name="Tangrot J."/>
            <person name="Rosling A."/>
        </authorList>
    </citation>
    <scope>NUCLEOTIDE SEQUENCE</scope>
    <source>
        <strain evidence="2">MA453B</strain>
    </source>
</reference>
<organism evidence="2 3">
    <name type="scientific">Dentiscutata erythropus</name>
    <dbReference type="NCBI Taxonomy" id="1348616"/>
    <lineage>
        <taxon>Eukaryota</taxon>
        <taxon>Fungi</taxon>
        <taxon>Fungi incertae sedis</taxon>
        <taxon>Mucoromycota</taxon>
        <taxon>Glomeromycotina</taxon>
        <taxon>Glomeromycetes</taxon>
        <taxon>Diversisporales</taxon>
        <taxon>Gigasporaceae</taxon>
        <taxon>Dentiscutata</taxon>
    </lineage>
</organism>
<accession>A0A9N9JTL1</accession>